<dbReference type="GO" id="GO:0005886">
    <property type="term" value="C:plasma membrane"/>
    <property type="evidence" value="ECO:0007669"/>
    <property type="project" value="UniProtKB-SubCell"/>
</dbReference>
<dbReference type="SUPFAM" id="SSF161098">
    <property type="entry name" value="MetI-like"/>
    <property type="match status" value="1"/>
</dbReference>
<proteinExistence type="inferred from homology"/>
<comment type="similarity">
    <text evidence="7">Belongs to the binding-protein-dependent transport system permease family.</text>
</comment>
<dbReference type="PANTHER" id="PTHR30151:SF16">
    <property type="entry name" value="ABC TRANSPORTER PERMEASE PROTEIN"/>
    <property type="match status" value="1"/>
</dbReference>
<feature type="transmembrane region" description="Helical" evidence="7">
    <location>
        <begin position="217"/>
        <end position="243"/>
    </location>
</feature>
<keyword evidence="4 7" id="KW-0812">Transmembrane</keyword>
<evidence type="ECO:0000256" key="1">
    <source>
        <dbReference type="ARBA" id="ARBA00004651"/>
    </source>
</evidence>
<dbReference type="CDD" id="cd06261">
    <property type="entry name" value="TM_PBP2"/>
    <property type="match status" value="1"/>
</dbReference>
<dbReference type="PANTHER" id="PTHR30151">
    <property type="entry name" value="ALKANE SULFONATE ABC TRANSPORTER-RELATED, MEMBRANE SUBUNIT"/>
    <property type="match status" value="1"/>
</dbReference>
<accession>A0A1B2EP09</accession>
<evidence type="ECO:0000256" key="7">
    <source>
        <dbReference type="RuleBase" id="RU363032"/>
    </source>
</evidence>
<evidence type="ECO:0000256" key="5">
    <source>
        <dbReference type="ARBA" id="ARBA00022989"/>
    </source>
</evidence>
<evidence type="ECO:0000256" key="6">
    <source>
        <dbReference type="ARBA" id="ARBA00023136"/>
    </source>
</evidence>
<feature type="transmembrane region" description="Helical" evidence="7">
    <location>
        <begin position="167"/>
        <end position="197"/>
    </location>
</feature>
<evidence type="ECO:0000256" key="3">
    <source>
        <dbReference type="ARBA" id="ARBA00022475"/>
    </source>
</evidence>
<dbReference type="AlphaFoldDB" id="A0A1B2EP09"/>
<dbReference type="InterPro" id="IPR035906">
    <property type="entry name" value="MetI-like_sf"/>
</dbReference>
<dbReference type="InterPro" id="IPR000515">
    <property type="entry name" value="MetI-like"/>
</dbReference>
<feature type="transmembrane region" description="Helical" evidence="7">
    <location>
        <begin position="99"/>
        <end position="119"/>
    </location>
</feature>
<dbReference type="Gene3D" id="1.10.3720.10">
    <property type="entry name" value="MetI-like"/>
    <property type="match status" value="1"/>
</dbReference>
<dbReference type="KEGG" id="moc:BB934_10255"/>
<dbReference type="GO" id="GO:0055085">
    <property type="term" value="P:transmembrane transport"/>
    <property type="evidence" value="ECO:0007669"/>
    <property type="project" value="InterPro"/>
</dbReference>
<reference evidence="9" key="1">
    <citation type="submission" date="2016-07" db="EMBL/GenBank/DDBJ databases">
        <title>Microvirga ossetica sp. nov. a new species of rhizobia isolated from root nodules of the legume species Vicia alpestris Steven originated from North Ossetia region in the Caucasus.</title>
        <authorList>
            <person name="Safronova V.I."/>
            <person name="Kuznetsova I.G."/>
            <person name="Sazanova A.L."/>
            <person name="Belimov A."/>
            <person name="Andronov E."/>
            <person name="Osledkin Y.S."/>
            <person name="Onishchuk O.P."/>
            <person name="Kurchak O.N."/>
            <person name="Shaposhnikov A.I."/>
            <person name="Willems A."/>
            <person name="Tikhonovich I.A."/>
        </authorList>
    </citation>
    <scope>NUCLEOTIDE SEQUENCE [LARGE SCALE GENOMIC DNA]</scope>
    <source>
        <strain evidence="9">V5/3M</strain>
    </source>
</reference>
<name>A0A1B2EP09_9HYPH</name>
<feature type="domain" description="ABC transmembrane type-1" evidence="8">
    <location>
        <begin position="61"/>
        <end position="247"/>
    </location>
</feature>
<feature type="transmembrane region" description="Helical" evidence="7">
    <location>
        <begin position="125"/>
        <end position="146"/>
    </location>
</feature>
<evidence type="ECO:0000259" key="8">
    <source>
        <dbReference type="PROSITE" id="PS50928"/>
    </source>
</evidence>
<comment type="subcellular location">
    <subcellularLocation>
        <location evidence="1 7">Cell membrane</location>
        <topology evidence="1 7">Multi-pass membrane protein</topology>
    </subcellularLocation>
</comment>
<gene>
    <name evidence="9" type="ORF">BB934_10255</name>
</gene>
<evidence type="ECO:0000313" key="9">
    <source>
        <dbReference type="EMBL" id="ANY81714.1"/>
    </source>
</evidence>
<dbReference type="PROSITE" id="PS50928">
    <property type="entry name" value="ABC_TM1"/>
    <property type="match status" value="1"/>
</dbReference>
<sequence length="260" mass="27339">MGKCGGEAVKHFLIRVATPIVLIVLWQLFADAFGSPRMPRPSAVVASAMKLIGSGELVTALVTSLGRVFSGFMLASAIAIPLGILMGSVRTVERNLDPLVESFRPVAAIAILPLVILWLGTGSMAAIVIVAYAAFFPILINTIAGVKRVDHNLLRAAYTMGVPPATRMWVVLLPAALPAILVGMRIGLGMAWTAIIAAELAVGAKAGGEGGIGQMMFIFYAYSVELNGIVVCMIAVGIVALLLDRILRAALHASVPWSRL</sequence>
<dbReference type="Pfam" id="PF00528">
    <property type="entry name" value="BPD_transp_1"/>
    <property type="match status" value="1"/>
</dbReference>
<organism evidence="9">
    <name type="scientific">Microvirga ossetica</name>
    <dbReference type="NCBI Taxonomy" id="1882682"/>
    <lineage>
        <taxon>Bacteria</taxon>
        <taxon>Pseudomonadati</taxon>
        <taxon>Pseudomonadota</taxon>
        <taxon>Alphaproteobacteria</taxon>
        <taxon>Hyphomicrobiales</taxon>
        <taxon>Methylobacteriaceae</taxon>
        <taxon>Microvirga</taxon>
    </lineage>
</organism>
<evidence type="ECO:0000256" key="2">
    <source>
        <dbReference type="ARBA" id="ARBA00022448"/>
    </source>
</evidence>
<feature type="transmembrane region" description="Helical" evidence="7">
    <location>
        <begin position="68"/>
        <end position="87"/>
    </location>
</feature>
<keyword evidence="3" id="KW-1003">Cell membrane</keyword>
<dbReference type="EMBL" id="CP016616">
    <property type="protein sequence ID" value="ANY81714.1"/>
    <property type="molecule type" value="Genomic_DNA"/>
</dbReference>
<keyword evidence="6 7" id="KW-0472">Membrane</keyword>
<evidence type="ECO:0000256" key="4">
    <source>
        <dbReference type="ARBA" id="ARBA00022692"/>
    </source>
</evidence>
<keyword evidence="2 7" id="KW-0813">Transport</keyword>
<keyword evidence="5 7" id="KW-1133">Transmembrane helix</keyword>
<feature type="transmembrane region" description="Helical" evidence="7">
    <location>
        <begin position="12"/>
        <end position="29"/>
    </location>
</feature>
<protein>
    <recommendedName>
        <fullName evidence="8">ABC transmembrane type-1 domain-containing protein</fullName>
    </recommendedName>
</protein>